<sequence>MEVFLYLGFIVFGIVFLRFLYPFNGLPRNWPFVGMIPALLLNIHRPHDIVADVLKRSNGTFFYKGIWFTNTSFLCTSNPQNVRHILTTNNSVYLKGFEWLKQFDIFGEALFNSNVRHGNVTGKFSRLSCITHNSNNHFQRYAFDIGCIMAVGFNPGVPSNFDDLDKLTYLHAAFNETLRLFPPVPFEFRSCTKPDFLRSEHPNLNRNTCDGKDGEERVVVSLDEGDCNNNVHAIDGQSISPKNSVLYQMKKGLMVRVNNKWI</sequence>
<evidence type="ECO:0000256" key="6">
    <source>
        <dbReference type="ARBA" id="ARBA00023004"/>
    </source>
</evidence>
<dbReference type="PANTHER" id="PTHR24296">
    <property type="entry name" value="CYTOCHROME P450"/>
    <property type="match status" value="1"/>
</dbReference>
<evidence type="ECO:0000256" key="1">
    <source>
        <dbReference type="ARBA" id="ARBA00001971"/>
    </source>
</evidence>
<evidence type="ECO:0000256" key="8">
    <source>
        <dbReference type="SAM" id="Phobius"/>
    </source>
</evidence>
<dbReference type="Gene3D" id="1.10.630.10">
    <property type="entry name" value="Cytochrome P450"/>
    <property type="match status" value="2"/>
</dbReference>
<reference evidence="9" key="1">
    <citation type="submission" date="2023-05" db="EMBL/GenBank/DDBJ databases">
        <title>Genome and transcriptome analyses reveal genes involved in the formation of fine ridges on petal epidermal cells in Hibiscus trionum.</title>
        <authorList>
            <person name="Koshimizu S."/>
            <person name="Masuda S."/>
            <person name="Ishii T."/>
            <person name="Shirasu K."/>
            <person name="Hoshino A."/>
            <person name="Arita M."/>
        </authorList>
    </citation>
    <scope>NUCLEOTIDE SEQUENCE</scope>
    <source>
        <strain evidence="9">Hamamatsu line</strain>
    </source>
</reference>
<dbReference type="AlphaFoldDB" id="A0A9W7HKH8"/>
<evidence type="ECO:0000313" key="9">
    <source>
        <dbReference type="EMBL" id="GMI78806.1"/>
    </source>
</evidence>
<dbReference type="GO" id="GO:0020037">
    <property type="term" value="F:heme binding"/>
    <property type="evidence" value="ECO:0007669"/>
    <property type="project" value="InterPro"/>
</dbReference>
<accession>A0A9W7HKH8</accession>
<keyword evidence="7" id="KW-0503">Monooxygenase</keyword>
<comment type="similarity">
    <text evidence="2">Belongs to the cytochrome P450 family.</text>
</comment>
<evidence type="ECO:0000256" key="3">
    <source>
        <dbReference type="ARBA" id="ARBA00022617"/>
    </source>
</evidence>
<dbReference type="SUPFAM" id="SSF48264">
    <property type="entry name" value="Cytochrome P450"/>
    <property type="match status" value="1"/>
</dbReference>
<keyword evidence="3" id="KW-0349">Heme</keyword>
<keyword evidence="8" id="KW-0812">Transmembrane</keyword>
<protein>
    <submittedName>
        <fullName evidence="9">Cytochrome P450, family 96, subfamily A, polypeptide 5</fullName>
    </submittedName>
</protein>
<comment type="caution">
    <text evidence="9">The sequence shown here is derived from an EMBL/GenBank/DDBJ whole genome shotgun (WGS) entry which is preliminary data.</text>
</comment>
<keyword evidence="6" id="KW-0408">Iron</keyword>
<keyword evidence="4" id="KW-0479">Metal-binding</keyword>
<evidence type="ECO:0000256" key="4">
    <source>
        <dbReference type="ARBA" id="ARBA00022723"/>
    </source>
</evidence>
<dbReference type="Proteomes" id="UP001165190">
    <property type="component" value="Unassembled WGS sequence"/>
</dbReference>
<organism evidence="9 10">
    <name type="scientific">Hibiscus trionum</name>
    <name type="common">Flower of an hour</name>
    <dbReference type="NCBI Taxonomy" id="183268"/>
    <lineage>
        <taxon>Eukaryota</taxon>
        <taxon>Viridiplantae</taxon>
        <taxon>Streptophyta</taxon>
        <taxon>Embryophyta</taxon>
        <taxon>Tracheophyta</taxon>
        <taxon>Spermatophyta</taxon>
        <taxon>Magnoliopsida</taxon>
        <taxon>eudicotyledons</taxon>
        <taxon>Gunneridae</taxon>
        <taxon>Pentapetalae</taxon>
        <taxon>rosids</taxon>
        <taxon>malvids</taxon>
        <taxon>Malvales</taxon>
        <taxon>Malvaceae</taxon>
        <taxon>Malvoideae</taxon>
        <taxon>Hibiscus</taxon>
    </lineage>
</organism>
<comment type="cofactor">
    <cofactor evidence="1">
        <name>heme</name>
        <dbReference type="ChEBI" id="CHEBI:30413"/>
    </cofactor>
</comment>
<dbReference type="EMBL" id="BSYR01000016">
    <property type="protein sequence ID" value="GMI78806.1"/>
    <property type="molecule type" value="Genomic_DNA"/>
</dbReference>
<feature type="transmembrane region" description="Helical" evidence="8">
    <location>
        <begin position="6"/>
        <end position="23"/>
    </location>
</feature>
<evidence type="ECO:0000256" key="5">
    <source>
        <dbReference type="ARBA" id="ARBA00023002"/>
    </source>
</evidence>
<evidence type="ECO:0000313" key="10">
    <source>
        <dbReference type="Proteomes" id="UP001165190"/>
    </source>
</evidence>
<dbReference type="GO" id="GO:0004497">
    <property type="term" value="F:monooxygenase activity"/>
    <property type="evidence" value="ECO:0007669"/>
    <property type="project" value="UniProtKB-KW"/>
</dbReference>
<dbReference type="OrthoDB" id="1470350at2759"/>
<name>A0A9W7HKH8_HIBTR</name>
<dbReference type="GO" id="GO:0016705">
    <property type="term" value="F:oxidoreductase activity, acting on paired donors, with incorporation or reduction of molecular oxygen"/>
    <property type="evidence" value="ECO:0007669"/>
    <property type="project" value="InterPro"/>
</dbReference>
<gene>
    <name evidence="9" type="ORF">HRI_001550000</name>
</gene>
<evidence type="ECO:0000256" key="7">
    <source>
        <dbReference type="ARBA" id="ARBA00023033"/>
    </source>
</evidence>
<keyword evidence="5" id="KW-0560">Oxidoreductase</keyword>
<keyword evidence="8" id="KW-0472">Membrane</keyword>
<proteinExistence type="inferred from homology"/>
<keyword evidence="8" id="KW-1133">Transmembrane helix</keyword>
<evidence type="ECO:0000256" key="2">
    <source>
        <dbReference type="ARBA" id="ARBA00010617"/>
    </source>
</evidence>
<dbReference type="GO" id="GO:0005506">
    <property type="term" value="F:iron ion binding"/>
    <property type="evidence" value="ECO:0007669"/>
    <property type="project" value="InterPro"/>
</dbReference>
<dbReference type="InterPro" id="IPR036396">
    <property type="entry name" value="Cyt_P450_sf"/>
</dbReference>
<keyword evidence="10" id="KW-1185">Reference proteome</keyword>